<reference evidence="2 3" key="1">
    <citation type="journal article" date="2019" name="Nat. Ecol. Evol.">
        <title>Megaphylogeny resolves global patterns of mushroom evolution.</title>
        <authorList>
            <person name="Varga T."/>
            <person name="Krizsan K."/>
            <person name="Foldi C."/>
            <person name="Dima B."/>
            <person name="Sanchez-Garcia M."/>
            <person name="Sanchez-Ramirez S."/>
            <person name="Szollosi G.J."/>
            <person name="Szarkandi J.G."/>
            <person name="Papp V."/>
            <person name="Albert L."/>
            <person name="Andreopoulos W."/>
            <person name="Angelini C."/>
            <person name="Antonin V."/>
            <person name="Barry K.W."/>
            <person name="Bougher N.L."/>
            <person name="Buchanan P."/>
            <person name="Buyck B."/>
            <person name="Bense V."/>
            <person name="Catcheside P."/>
            <person name="Chovatia M."/>
            <person name="Cooper J."/>
            <person name="Damon W."/>
            <person name="Desjardin D."/>
            <person name="Finy P."/>
            <person name="Geml J."/>
            <person name="Haridas S."/>
            <person name="Hughes K."/>
            <person name="Justo A."/>
            <person name="Karasinski D."/>
            <person name="Kautmanova I."/>
            <person name="Kiss B."/>
            <person name="Kocsube S."/>
            <person name="Kotiranta H."/>
            <person name="LaButti K.M."/>
            <person name="Lechner B.E."/>
            <person name="Liimatainen K."/>
            <person name="Lipzen A."/>
            <person name="Lukacs Z."/>
            <person name="Mihaltcheva S."/>
            <person name="Morgado L.N."/>
            <person name="Niskanen T."/>
            <person name="Noordeloos M.E."/>
            <person name="Ohm R.A."/>
            <person name="Ortiz-Santana B."/>
            <person name="Ovrebo C."/>
            <person name="Racz N."/>
            <person name="Riley R."/>
            <person name="Savchenko A."/>
            <person name="Shiryaev A."/>
            <person name="Soop K."/>
            <person name="Spirin V."/>
            <person name="Szebenyi C."/>
            <person name="Tomsovsky M."/>
            <person name="Tulloss R.E."/>
            <person name="Uehling J."/>
            <person name="Grigoriev I.V."/>
            <person name="Vagvolgyi C."/>
            <person name="Papp T."/>
            <person name="Martin F.M."/>
            <person name="Miettinen O."/>
            <person name="Hibbett D.S."/>
            <person name="Nagy L.G."/>
        </authorList>
    </citation>
    <scope>NUCLEOTIDE SEQUENCE [LARGE SCALE GENOMIC DNA]</scope>
    <source>
        <strain evidence="2 3">FP101781</strain>
    </source>
</reference>
<evidence type="ECO:0000256" key="1">
    <source>
        <dbReference type="SAM" id="MobiDB-lite"/>
    </source>
</evidence>
<keyword evidence="3" id="KW-1185">Reference proteome</keyword>
<gene>
    <name evidence="2" type="ORF">FA13DRAFT_1728696</name>
</gene>
<feature type="compositionally biased region" description="Low complexity" evidence="1">
    <location>
        <begin position="106"/>
        <end position="120"/>
    </location>
</feature>
<comment type="caution">
    <text evidence="2">The sequence shown here is derived from an EMBL/GenBank/DDBJ whole genome shotgun (WGS) entry which is preliminary data.</text>
</comment>
<sequence length="202" mass="21665">MSSNFNKTSGSRFTSGDQPVHFHEHSRPGEDIWQDDEYDSSLSRSRMNAGSNWSGTGHSTARRGSGDHVIYTEKVTKEYDAQGNVVKTNVEHPKPGALNAFDDNSTGRTGASGPTGSSTGISGGGRQPLVSDEYGQTGTSRLGDEAQRTSTGAPRERTVPGTQHTLGDKITSTGQKMMGKTTSNPQQYYEGESTMGKFNPLK</sequence>
<protein>
    <submittedName>
        <fullName evidence="2">Uncharacterized protein</fullName>
    </submittedName>
</protein>
<accession>A0A4Y7TNS5</accession>
<dbReference type="Proteomes" id="UP000298030">
    <property type="component" value="Unassembled WGS sequence"/>
</dbReference>
<name>A0A4Y7TNS5_COPMI</name>
<organism evidence="2 3">
    <name type="scientific">Coprinellus micaceus</name>
    <name type="common">Glistening ink-cap mushroom</name>
    <name type="synonym">Coprinus micaceus</name>
    <dbReference type="NCBI Taxonomy" id="71717"/>
    <lineage>
        <taxon>Eukaryota</taxon>
        <taxon>Fungi</taxon>
        <taxon>Dikarya</taxon>
        <taxon>Basidiomycota</taxon>
        <taxon>Agaricomycotina</taxon>
        <taxon>Agaricomycetes</taxon>
        <taxon>Agaricomycetidae</taxon>
        <taxon>Agaricales</taxon>
        <taxon>Agaricineae</taxon>
        <taxon>Psathyrellaceae</taxon>
        <taxon>Coprinellus</taxon>
    </lineage>
</organism>
<feature type="compositionally biased region" description="Polar residues" evidence="1">
    <location>
        <begin position="160"/>
        <end position="187"/>
    </location>
</feature>
<dbReference type="OrthoDB" id="3052328at2759"/>
<feature type="compositionally biased region" description="Polar residues" evidence="1">
    <location>
        <begin position="1"/>
        <end position="17"/>
    </location>
</feature>
<feature type="compositionally biased region" description="Polar residues" evidence="1">
    <location>
        <begin position="40"/>
        <end position="59"/>
    </location>
</feature>
<feature type="region of interest" description="Disordered" evidence="1">
    <location>
        <begin position="1"/>
        <end position="202"/>
    </location>
</feature>
<dbReference type="EMBL" id="QPFP01000007">
    <property type="protein sequence ID" value="TEB35840.1"/>
    <property type="molecule type" value="Genomic_DNA"/>
</dbReference>
<feature type="compositionally biased region" description="Basic and acidic residues" evidence="1">
    <location>
        <begin position="20"/>
        <end position="30"/>
    </location>
</feature>
<proteinExistence type="predicted"/>
<evidence type="ECO:0000313" key="2">
    <source>
        <dbReference type="EMBL" id="TEB35840.1"/>
    </source>
</evidence>
<evidence type="ECO:0000313" key="3">
    <source>
        <dbReference type="Proteomes" id="UP000298030"/>
    </source>
</evidence>
<feature type="compositionally biased region" description="Basic and acidic residues" evidence="1">
    <location>
        <begin position="64"/>
        <end position="80"/>
    </location>
</feature>
<dbReference type="AlphaFoldDB" id="A0A4Y7TNS5"/>